<evidence type="ECO:0000256" key="1">
    <source>
        <dbReference type="SAM" id="MobiDB-lite"/>
    </source>
</evidence>
<accession>A0A370UAC3</accession>
<feature type="region of interest" description="Disordered" evidence="1">
    <location>
        <begin position="41"/>
        <end position="71"/>
    </location>
</feature>
<evidence type="ECO:0000313" key="3">
    <source>
        <dbReference type="Proteomes" id="UP000254326"/>
    </source>
</evidence>
<dbReference type="RefSeq" id="WP_115467995.1">
    <property type="nucleotide sequence ID" value="NZ_QKRA01000003.1"/>
</dbReference>
<gene>
    <name evidence="2" type="ORF">DN730_10135</name>
</gene>
<sequence>MRFGVLGLVTILLSGCSFFHDSSGEKQVQEAYYVPVIRGDGRSPREERVRPVQISDKKLSETSPYTPVLKE</sequence>
<comment type="caution">
    <text evidence="2">The sequence shown here is derived from an EMBL/GenBank/DDBJ whole genome shotgun (WGS) entry which is preliminary data.</text>
</comment>
<protein>
    <submittedName>
        <fullName evidence="2">Uncharacterized protein</fullName>
    </submittedName>
</protein>
<dbReference type="AlphaFoldDB" id="A0A370UAC3"/>
<dbReference type="PROSITE" id="PS51257">
    <property type="entry name" value="PROKAR_LIPOPROTEIN"/>
    <property type="match status" value="1"/>
</dbReference>
<reference evidence="2 3" key="1">
    <citation type="submission" date="2018-06" db="EMBL/GenBank/DDBJ databases">
        <title>Marinomonas sp. YLB-05 draft genome sequence.</title>
        <authorList>
            <person name="Yu L."/>
            <person name="Tang X."/>
        </authorList>
    </citation>
    <scope>NUCLEOTIDE SEQUENCE [LARGE SCALE GENOMIC DNA]</scope>
    <source>
        <strain evidence="2 3">YLB-05</strain>
    </source>
</reference>
<feature type="compositionally biased region" description="Basic and acidic residues" evidence="1">
    <location>
        <begin position="41"/>
        <end position="60"/>
    </location>
</feature>
<organism evidence="2 3">
    <name type="scientific">Marinomonas piezotolerans</name>
    <dbReference type="NCBI Taxonomy" id="2213058"/>
    <lineage>
        <taxon>Bacteria</taxon>
        <taxon>Pseudomonadati</taxon>
        <taxon>Pseudomonadota</taxon>
        <taxon>Gammaproteobacteria</taxon>
        <taxon>Oceanospirillales</taxon>
        <taxon>Oceanospirillaceae</taxon>
        <taxon>Marinomonas</taxon>
    </lineage>
</organism>
<dbReference type="OrthoDB" id="6106966at2"/>
<dbReference type="Proteomes" id="UP000254326">
    <property type="component" value="Unassembled WGS sequence"/>
</dbReference>
<evidence type="ECO:0000313" key="2">
    <source>
        <dbReference type="EMBL" id="RDL44732.1"/>
    </source>
</evidence>
<proteinExistence type="predicted"/>
<dbReference type="EMBL" id="QKRA01000003">
    <property type="protein sequence ID" value="RDL44732.1"/>
    <property type="molecule type" value="Genomic_DNA"/>
</dbReference>
<name>A0A370UAC3_9GAMM</name>
<keyword evidence="3" id="KW-1185">Reference proteome</keyword>